<protein>
    <submittedName>
        <fullName evidence="2">Uncharacterized protein</fullName>
    </submittedName>
</protein>
<reference evidence="3" key="1">
    <citation type="submission" date="2015-05" db="EMBL/GenBank/DDBJ databases">
        <authorList>
            <person name="Urmite Genomes"/>
        </authorList>
    </citation>
    <scope>NUCLEOTIDE SEQUENCE [LARGE SCALE GENOMIC DNA]</scope>
    <source>
        <strain evidence="3">LF1</strain>
    </source>
</reference>
<keyword evidence="1" id="KW-1133">Transmembrane helix</keyword>
<feature type="transmembrane region" description="Helical" evidence="1">
    <location>
        <begin position="12"/>
        <end position="31"/>
    </location>
</feature>
<keyword evidence="1" id="KW-0812">Transmembrane</keyword>
<evidence type="ECO:0000313" key="2">
    <source>
        <dbReference type="EMBL" id="CRK80662.1"/>
    </source>
</evidence>
<sequence>MNFFVNVLSIDFLSIVIIGILAVSLIITWSVTRQQKMVNGNFDTKIAEPFQKNIYTRNPIFLSYGIFFALVLFIILFFAITFYK</sequence>
<evidence type="ECO:0000256" key="1">
    <source>
        <dbReference type="SAM" id="Phobius"/>
    </source>
</evidence>
<dbReference type="OrthoDB" id="2454818at2"/>
<keyword evidence="1" id="KW-0472">Membrane</keyword>
<dbReference type="AlphaFoldDB" id="A0A0U1NSE6"/>
<name>A0A0U1NSE6_9BACI</name>
<keyword evidence="3" id="KW-1185">Reference proteome</keyword>
<dbReference type="STRING" id="1499688.BN000_00550"/>
<organism evidence="2 3">
    <name type="scientific">Neobacillus massiliamazoniensis</name>
    <dbReference type="NCBI Taxonomy" id="1499688"/>
    <lineage>
        <taxon>Bacteria</taxon>
        <taxon>Bacillati</taxon>
        <taxon>Bacillota</taxon>
        <taxon>Bacilli</taxon>
        <taxon>Bacillales</taxon>
        <taxon>Bacillaceae</taxon>
        <taxon>Neobacillus</taxon>
    </lineage>
</organism>
<dbReference type="Proteomes" id="UP000199087">
    <property type="component" value="Unassembled WGS sequence"/>
</dbReference>
<gene>
    <name evidence="2" type="ORF">BN000_00550</name>
</gene>
<accession>A0A0U1NSE6</accession>
<proteinExistence type="predicted"/>
<dbReference type="RefSeq" id="WP_090630494.1">
    <property type="nucleotide sequence ID" value="NZ_CVRB01000001.1"/>
</dbReference>
<evidence type="ECO:0000313" key="3">
    <source>
        <dbReference type="Proteomes" id="UP000199087"/>
    </source>
</evidence>
<feature type="transmembrane region" description="Helical" evidence="1">
    <location>
        <begin position="61"/>
        <end position="83"/>
    </location>
</feature>
<dbReference type="EMBL" id="CVRB01000001">
    <property type="protein sequence ID" value="CRK80662.1"/>
    <property type="molecule type" value="Genomic_DNA"/>
</dbReference>